<dbReference type="Pfam" id="PF19029">
    <property type="entry name" value="DUF883_C"/>
    <property type="match status" value="1"/>
</dbReference>
<accession>A0ABZ2KHF6</accession>
<name>A0ABZ2KHF6_9BACT</name>
<feature type="region of interest" description="Disordered" evidence="1">
    <location>
        <begin position="1"/>
        <end position="24"/>
    </location>
</feature>
<sequence>MDLQESAYANGKAETESDEEESSLLKFASKLTPDKIAEFARDLPEIVEREVKENPYRTLGIAAGVGFGVGAIVGSKLLRTMLLATGGILASEMARGRIKRLIDDLVDEVNHESNGEKKREGF</sequence>
<dbReference type="InterPro" id="IPR043605">
    <property type="entry name" value="DUF883_C"/>
</dbReference>
<evidence type="ECO:0000256" key="1">
    <source>
        <dbReference type="SAM" id="MobiDB-lite"/>
    </source>
</evidence>
<reference evidence="3 4" key="1">
    <citation type="submission" date="2021-12" db="EMBL/GenBank/DDBJ databases">
        <title>Discovery of the Pendulisporaceae a myxobacterial family with distinct sporulation behavior and unique specialized metabolism.</title>
        <authorList>
            <person name="Garcia R."/>
            <person name="Popoff A."/>
            <person name="Bader C.D."/>
            <person name="Loehr J."/>
            <person name="Walesch S."/>
            <person name="Walt C."/>
            <person name="Boldt J."/>
            <person name="Bunk B."/>
            <person name="Haeckl F.J.F.P.J."/>
            <person name="Gunesch A.P."/>
            <person name="Birkelbach J."/>
            <person name="Nuebel U."/>
            <person name="Pietschmann T."/>
            <person name="Bach T."/>
            <person name="Mueller R."/>
        </authorList>
    </citation>
    <scope>NUCLEOTIDE SEQUENCE [LARGE SCALE GENOMIC DNA]</scope>
    <source>
        <strain evidence="3 4">MSr12523</strain>
    </source>
</reference>
<dbReference type="EMBL" id="CP089982">
    <property type="protein sequence ID" value="WXA96982.1"/>
    <property type="molecule type" value="Genomic_DNA"/>
</dbReference>
<proteinExistence type="predicted"/>
<evidence type="ECO:0000259" key="2">
    <source>
        <dbReference type="Pfam" id="PF19029"/>
    </source>
</evidence>
<keyword evidence="4" id="KW-1185">Reference proteome</keyword>
<feature type="domain" description="DUF883" evidence="2">
    <location>
        <begin position="50"/>
        <end position="72"/>
    </location>
</feature>
<evidence type="ECO:0000313" key="4">
    <source>
        <dbReference type="Proteomes" id="UP001379533"/>
    </source>
</evidence>
<dbReference type="Proteomes" id="UP001379533">
    <property type="component" value="Chromosome"/>
</dbReference>
<organism evidence="3 4">
    <name type="scientific">Pendulispora brunnea</name>
    <dbReference type="NCBI Taxonomy" id="2905690"/>
    <lineage>
        <taxon>Bacteria</taxon>
        <taxon>Pseudomonadati</taxon>
        <taxon>Myxococcota</taxon>
        <taxon>Myxococcia</taxon>
        <taxon>Myxococcales</taxon>
        <taxon>Sorangiineae</taxon>
        <taxon>Pendulisporaceae</taxon>
        <taxon>Pendulispora</taxon>
    </lineage>
</organism>
<evidence type="ECO:0000313" key="3">
    <source>
        <dbReference type="EMBL" id="WXA96982.1"/>
    </source>
</evidence>
<protein>
    <submittedName>
        <fullName evidence="3">DUF883 C-terminal domain-containing protein</fullName>
    </submittedName>
</protein>
<dbReference type="RefSeq" id="WP_394847600.1">
    <property type="nucleotide sequence ID" value="NZ_CP089982.1"/>
</dbReference>
<gene>
    <name evidence="3" type="ORF">LZC95_09055</name>
</gene>